<keyword evidence="5" id="KW-1003">Cell membrane</keyword>
<evidence type="ECO:0000259" key="15">
    <source>
        <dbReference type="PROSITE" id="PS51196"/>
    </source>
</evidence>
<dbReference type="Pfam" id="PF02810">
    <property type="entry name" value="SEC-C"/>
    <property type="match status" value="1"/>
</dbReference>
<dbReference type="Pfam" id="PF21090">
    <property type="entry name" value="P-loop_SecA"/>
    <property type="match status" value="1"/>
</dbReference>
<evidence type="ECO:0000256" key="6">
    <source>
        <dbReference type="ARBA" id="ARBA00022490"/>
    </source>
</evidence>
<comment type="similarity">
    <text evidence="3">Belongs to the SecA family.</text>
</comment>
<evidence type="ECO:0000256" key="11">
    <source>
        <dbReference type="ARBA" id="ARBA00022927"/>
    </source>
</evidence>
<dbReference type="Gene3D" id="1.10.3060.10">
    <property type="entry name" value="Helical scaffold and wing domains of SecA"/>
    <property type="match status" value="2"/>
</dbReference>
<dbReference type="InterPro" id="IPR011116">
    <property type="entry name" value="SecA_Wing/Scaffold"/>
</dbReference>
<keyword evidence="10" id="KW-0067">ATP-binding</keyword>
<dbReference type="InterPro" id="IPR014018">
    <property type="entry name" value="SecA_motor_DEAD"/>
</dbReference>
<dbReference type="PROSITE" id="PS51196">
    <property type="entry name" value="SECA_MOTOR_DEAD"/>
    <property type="match status" value="1"/>
</dbReference>
<organism evidence="16 17">
    <name type="scientific">Candidatus Cerribacteria bacterium 'Amazon FNV 2010 28 9'</name>
    <dbReference type="NCBI Taxonomy" id="2081795"/>
    <lineage>
        <taxon>Bacteria</taxon>
        <taxon>Candidatus Cerribacteria</taxon>
    </lineage>
</organism>
<keyword evidence="11" id="KW-0653">Protein transport</keyword>
<keyword evidence="9" id="KW-0862">Zinc</keyword>
<keyword evidence="4" id="KW-0813">Transport</keyword>
<sequence>RAGRQGDPGSSRFFVSLEDEIMRIFGGDQIAKLMTFMKMDENQPIDAKMVGKAIEQAQIKVEGFFFDQRKRLVELDDVMNKQREVIYKRRRSILERMEPKREPQTKIVEKTTKKGVKAKKKEEQKETDLTLKHQVLSLIDEQIASIVAARAPEGFTHDEIDAIVKEFITIIPFDDDSQKELRTQLLAQKDVDAIITTLQGIAKTTYKQREEMVGNEVMREIESFTMLQTMDELWMDHLDAMDNLRDGIWLRGDKQASTAAYKKEAYEMFEQLIATIDQNVASKIFRMHATTLQQPTVQFSGNIKEQHKEVTLESEMKEEKKNPNAFSTAFANAAQQKKTPTSTKGSTSDLAAALASAKDAPKVAKPGIAIPKVGRNDLCPCGSGKKYKKCHGAT</sequence>
<dbReference type="GO" id="GO:0005524">
    <property type="term" value="F:ATP binding"/>
    <property type="evidence" value="ECO:0007669"/>
    <property type="project" value="UniProtKB-KW"/>
</dbReference>
<evidence type="ECO:0000256" key="7">
    <source>
        <dbReference type="ARBA" id="ARBA00022723"/>
    </source>
</evidence>
<dbReference type="AlphaFoldDB" id="A0A317JPY1"/>
<accession>A0A317JPY1</accession>
<keyword evidence="8" id="KW-0547">Nucleotide-binding</keyword>
<evidence type="ECO:0000256" key="5">
    <source>
        <dbReference type="ARBA" id="ARBA00022475"/>
    </source>
</evidence>
<comment type="caution">
    <text evidence="16">The sequence shown here is derived from an EMBL/GenBank/DDBJ whole genome shotgun (WGS) entry which is preliminary data.</text>
</comment>
<comment type="cofactor">
    <cofactor evidence="1">
        <name>Zn(2+)</name>
        <dbReference type="ChEBI" id="CHEBI:29105"/>
    </cofactor>
</comment>
<dbReference type="InterPro" id="IPR044722">
    <property type="entry name" value="SecA_SF2_C"/>
</dbReference>
<dbReference type="GO" id="GO:0005886">
    <property type="term" value="C:plasma membrane"/>
    <property type="evidence" value="ECO:0007669"/>
    <property type="project" value="TreeGrafter"/>
</dbReference>
<feature type="non-terminal residue" evidence="16">
    <location>
        <position position="1"/>
    </location>
</feature>
<evidence type="ECO:0000256" key="4">
    <source>
        <dbReference type="ARBA" id="ARBA00022448"/>
    </source>
</evidence>
<comment type="subcellular location">
    <subcellularLocation>
        <location evidence="2">Membrane</location>
        <topology evidence="2">Peripheral membrane protein</topology>
    </subcellularLocation>
</comment>
<dbReference type="SUPFAM" id="SSF81886">
    <property type="entry name" value="Helical scaffold and wing domains of SecA"/>
    <property type="match status" value="1"/>
</dbReference>
<keyword evidence="14" id="KW-0472">Membrane</keyword>
<dbReference type="Proteomes" id="UP000246104">
    <property type="component" value="Unassembled WGS sequence"/>
</dbReference>
<evidence type="ECO:0000256" key="12">
    <source>
        <dbReference type="ARBA" id="ARBA00022967"/>
    </source>
</evidence>
<dbReference type="SUPFAM" id="SSF52540">
    <property type="entry name" value="P-loop containing nucleoside triphosphate hydrolases"/>
    <property type="match status" value="1"/>
</dbReference>
<evidence type="ECO:0000313" key="16">
    <source>
        <dbReference type="EMBL" id="PWU23390.1"/>
    </source>
</evidence>
<gene>
    <name evidence="16" type="ORF">C5B42_03085</name>
</gene>
<dbReference type="GO" id="GO:0031522">
    <property type="term" value="C:cell envelope Sec protein transport complex"/>
    <property type="evidence" value="ECO:0007669"/>
    <property type="project" value="TreeGrafter"/>
</dbReference>
<dbReference type="PANTHER" id="PTHR30612:SF0">
    <property type="entry name" value="CHLOROPLAST PROTEIN-TRANSPORTING ATPASE"/>
    <property type="match status" value="1"/>
</dbReference>
<dbReference type="GO" id="GO:0017038">
    <property type="term" value="P:protein import"/>
    <property type="evidence" value="ECO:0007669"/>
    <property type="project" value="InterPro"/>
</dbReference>
<dbReference type="GO" id="GO:0006605">
    <property type="term" value="P:protein targeting"/>
    <property type="evidence" value="ECO:0007669"/>
    <property type="project" value="InterPro"/>
</dbReference>
<dbReference type="InterPro" id="IPR027417">
    <property type="entry name" value="P-loop_NTPase"/>
</dbReference>
<reference evidence="16 17" key="1">
    <citation type="submission" date="2018-02" db="EMBL/GenBank/DDBJ databases">
        <title>Genomic Reconstructions from Amazon Rainforest and Pasture Soil Reveal Novel Insights into the Physiology of Candidate Phyla in Tropical Sites.</title>
        <authorList>
            <person name="Kroeger M.E."/>
            <person name="Delmont T."/>
            <person name="Eren A.M."/>
            <person name="Guo J."/>
            <person name="Meyer K.M."/>
            <person name="Khan K."/>
            <person name="Rodrigues J.L.M."/>
            <person name="Bohannan B.J.M."/>
            <person name="Tringe S."/>
            <person name="Borges C.D."/>
            <person name="Tiedje J."/>
            <person name="Tsai S.M."/>
            <person name="Nusslein K."/>
        </authorList>
    </citation>
    <scope>NUCLEOTIDE SEQUENCE [LARGE SCALE GENOMIC DNA]</scope>
    <source>
        <strain evidence="16">Amazon FNV 2010 28 9</strain>
    </source>
</reference>
<feature type="domain" description="SecA family profile" evidence="15">
    <location>
        <begin position="1"/>
        <end position="46"/>
    </location>
</feature>
<dbReference type="GO" id="GO:0006886">
    <property type="term" value="P:intracellular protein transport"/>
    <property type="evidence" value="ECO:0007669"/>
    <property type="project" value="InterPro"/>
</dbReference>
<evidence type="ECO:0000313" key="17">
    <source>
        <dbReference type="Proteomes" id="UP000246104"/>
    </source>
</evidence>
<evidence type="ECO:0000256" key="3">
    <source>
        <dbReference type="ARBA" id="ARBA00007650"/>
    </source>
</evidence>
<evidence type="ECO:0000256" key="8">
    <source>
        <dbReference type="ARBA" id="ARBA00022741"/>
    </source>
</evidence>
<proteinExistence type="inferred from homology"/>
<evidence type="ECO:0000256" key="14">
    <source>
        <dbReference type="ARBA" id="ARBA00023136"/>
    </source>
</evidence>
<dbReference type="Gene3D" id="3.40.50.300">
    <property type="entry name" value="P-loop containing nucleotide triphosphate hydrolases"/>
    <property type="match status" value="1"/>
</dbReference>
<evidence type="ECO:0000256" key="1">
    <source>
        <dbReference type="ARBA" id="ARBA00001947"/>
    </source>
</evidence>
<keyword evidence="6" id="KW-0963">Cytoplasm</keyword>
<evidence type="ECO:0000256" key="9">
    <source>
        <dbReference type="ARBA" id="ARBA00022833"/>
    </source>
</evidence>
<dbReference type="InterPro" id="IPR000185">
    <property type="entry name" value="SecA"/>
</dbReference>
<dbReference type="InterPro" id="IPR004027">
    <property type="entry name" value="SEC_C_motif"/>
</dbReference>
<dbReference type="GO" id="GO:0046872">
    <property type="term" value="F:metal ion binding"/>
    <property type="evidence" value="ECO:0007669"/>
    <property type="project" value="UniProtKB-KW"/>
</dbReference>
<evidence type="ECO:0000256" key="10">
    <source>
        <dbReference type="ARBA" id="ARBA00022840"/>
    </source>
</evidence>
<dbReference type="PANTHER" id="PTHR30612">
    <property type="entry name" value="SECA INNER MEMBRANE COMPONENT OF SEC PROTEIN SECRETION SYSTEM"/>
    <property type="match status" value="1"/>
</dbReference>
<keyword evidence="7" id="KW-0479">Metal-binding</keyword>
<evidence type="ECO:0000256" key="2">
    <source>
        <dbReference type="ARBA" id="ARBA00004170"/>
    </source>
</evidence>
<keyword evidence="13" id="KW-0811">Translocation</keyword>
<dbReference type="GO" id="GO:0005829">
    <property type="term" value="C:cytosol"/>
    <property type="evidence" value="ECO:0007669"/>
    <property type="project" value="TreeGrafter"/>
</dbReference>
<dbReference type="Pfam" id="PF07516">
    <property type="entry name" value="SecA_SW"/>
    <property type="match status" value="1"/>
</dbReference>
<name>A0A317JPY1_9BACT</name>
<protein>
    <recommendedName>
        <fullName evidence="15">SecA family profile domain-containing protein</fullName>
    </recommendedName>
</protein>
<evidence type="ECO:0000256" key="13">
    <source>
        <dbReference type="ARBA" id="ARBA00023010"/>
    </source>
</evidence>
<dbReference type="GO" id="GO:0043952">
    <property type="term" value="P:protein transport by the Sec complex"/>
    <property type="evidence" value="ECO:0007669"/>
    <property type="project" value="TreeGrafter"/>
</dbReference>
<keyword evidence="12" id="KW-1278">Translocase</keyword>
<dbReference type="EMBL" id="PSRQ01000035">
    <property type="protein sequence ID" value="PWU23390.1"/>
    <property type="molecule type" value="Genomic_DNA"/>
</dbReference>
<dbReference type="InterPro" id="IPR036266">
    <property type="entry name" value="SecA_Wing/Scaffold_sf"/>
</dbReference>